<reference evidence="2 3" key="1">
    <citation type="submission" date="2019-08" db="EMBL/GenBank/DDBJ databases">
        <title>A chromosome-level genome assembly, high-density linkage maps, and genome scans reveal the genomic architecture of hybrid incompatibilities underlying speciation via character displacement in darters (Percidae: Etheostominae).</title>
        <authorList>
            <person name="Moran R.L."/>
            <person name="Catchen J.M."/>
            <person name="Fuller R.C."/>
        </authorList>
    </citation>
    <scope>NUCLEOTIDE SEQUENCE [LARGE SCALE GENOMIC DNA]</scope>
    <source>
        <strain evidence="2">EspeVRDwgs_2016</strain>
        <tissue evidence="2">Muscle</tissue>
    </source>
</reference>
<sequence>METQVPMAEFGDDGSLPPLNLGDTAVPSDEAAGKTHCEVSVLNGDCGISENMVGSGSLVSPGSQARVETANTSVGFDAKSEIPRRSSIIK</sequence>
<keyword evidence="3" id="KW-1185">Reference proteome</keyword>
<evidence type="ECO:0000313" key="2">
    <source>
        <dbReference type="EMBL" id="KAA8591859.1"/>
    </source>
</evidence>
<dbReference type="EMBL" id="VOFY01000006">
    <property type="protein sequence ID" value="KAA8591859.1"/>
    <property type="molecule type" value="Genomic_DNA"/>
</dbReference>
<gene>
    <name evidence="2" type="ORF">FQN60_017233</name>
</gene>
<name>A0A5J5DEW0_9PERO</name>
<protein>
    <submittedName>
        <fullName evidence="2">Uncharacterized protein</fullName>
    </submittedName>
</protein>
<evidence type="ECO:0000256" key="1">
    <source>
        <dbReference type="SAM" id="MobiDB-lite"/>
    </source>
</evidence>
<organism evidence="2 3">
    <name type="scientific">Etheostoma spectabile</name>
    <name type="common">orangethroat darter</name>
    <dbReference type="NCBI Taxonomy" id="54343"/>
    <lineage>
        <taxon>Eukaryota</taxon>
        <taxon>Metazoa</taxon>
        <taxon>Chordata</taxon>
        <taxon>Craniata</taxon>
        <taxon>Vertebrata</taxon>
        <taxon>Euteleostomi</taxon>
        <taxon>Actinopterygii</taxon>
        <taxon>Neopterygii</taxon>
        <taxon>Teleostei</taxon>
        <taxon>Neoteleostei</taxon>
        <taxon>Acanthomorphata</taxon>
        <taxon>Eupercaria</taxon>
        <taxon>Perciformes</taxon>
        <taxon>Percoidei</taxon>
        <taxon>Percidae</taxon>
        <taxon>Etheostomatinae</taxon>
        <taxon>Etheostoma</taxon>
    </lineage>
</organism>
<proteinExistence type="predicted"/>
<accession>A0A5J5DEW0</accession>
<evidence type="ECO:0000313" key="3">
    <source>
        <dbReference type="Proteomes" id="UP000327493"/>
    </source>
</evidence>
<dbReference type="AlphaFoldDB" id="A0A5J5DEW0"/>
<feature type="non-terminal residue" evidence="2">
    <location>
        <position position="90"/>
    </location>
</feature>
<comment type="caution">
    <text evidence="2">The sequence shown here is derived from an EMBL/GenBank/DDBJ whole genome shotgun (WGS) entry which is preliminary data.</text>
</comment>
<feature type="region of interest" description="Disordered" evidence="1">
    <location>
        <begin position="1"/>
        <end position="29"/>
    </location>
</feature>
<dbReference type="Proteomes" id="UP000327493">
    <property type="component" value="Chromosome 6"/>
</dbReference>